<dbReference type="EMBL" id="JRQD01000002">
    <property type="protein sequence ID" value="KGM07251.1"/>
    <property type="molecule type" value="Genomic_DNA"/>
</dbReference>
<dbReference type="Proteomes" id="UP000029999">
    <property type="component" value="Unassembled WGS sequence"/>
</dbReference>
<sequence>MISACSVKPYSEQAITPIRLASNLHETWDQALHNFIGFPTPTAFSVCHDMSCHSISDASLSITQWHDVSQIFTPTAENATVERQQIQHAIALLETLVGEQLGTHADNAKNRLDGSRSGQLDCIDEATNTSVYLRLLESENLLTWHKTAPRTSRGPLSGQAPHNTATITDITTGQRYAVDAWFKANGKPPAIVVLTDWYQGWRPDDN</sequence>
<accession>A0A0A0BH58</accession>
<dbReference type="RefSeq" id="WP_036312398.1">
    <property type="nucleotide sequence ID" value="NZ_JRQD01000002.1"/>
</dbReference>
<dbReference type="STRING" id="392484.LP43_0861"/>
<evidence type="ECO:0000313" key="1">
    <source>
        <dbReference type="EMBL" id="KGM07251.1"/>
    </source>
</evidence>
<evidence type="ECO:0000313" key="2">
    <source>
        <dbReference type="Proteomes" id="UP000029999"/>
    </source>
</evidence>
<proteinExistence type="predicted"/>
<organism evidence="1 2">
    <name type="scientific">Methylophaga thiooxydans</name>
    <dbReference type="NCBI Taxonomy" id="392484"/>
    <lineage>
        <taxon>Bacteria</taxon>
        <taxon>Pseudomonadati</taxon>
        <taxon>Pseudomonadota</taxon>
        <taxon>Gammaproteobacteria</taxon>
        <taxon>Thiotrichales</taxon>
        <taxon>Piscirickettsiaceae</taxon>
        <taxon>Methylophaga</taxon>
    </lineage>
</organism>
<gene>
    <name evidence="1" type="ORF">LP43_0861</name>
</gene>
<reference evidence="1 2" key="1">
    <citation type="submission" date="2014-09" db="EMBL/GenBank/DDBJ databases">
        <authorList>
            <person name="Grob C."/>
            <person name="Taubert M."/>
            <person name="Howat A.M."/>
            <person name="Burns O.J."/>
            <person name="Dixon J.L."/>
            <person name="Chen Y."/>
            <person name="Murrell J.C."/>
        </authorList>
    </citation>
    <scope>NUCLEOTIDE SEQUENCE [LARGE SCALE GENOMIC DNA]</scope>
    <source>
        <strain evidence="1">L4</strain>
    </source>
</reference>
<dbReference type="AlphaFoldDB" id="A0A0A0BH58"/>
<comment type="caution">
    <text evidence="1">The sequence shown here is derived from an EMBL/GenBank/DDBJ whole genome shotgun (WGS) entry which is preliminary data.</text>
</comment>
<protein>
    <submittedName>
        <fullName evidence="1">Uncharacterized protein</fullName>
    </submittedName>
</protein>
<name>A0A0A0BH58_9GAMM</name>